<dbReference type="AlphaFoldDB" id="C0QQT3"/>
<feature type="domain" description="Cytochrome c" evidence="8">
    <location>
        <begin position="17"/>
        <end position="115"/>
    </location>
</feature>
<dbReference type="GO" id="GO:0009055">
    <property type="term" value="F:electron transfer activity"/>
    <property type="evidence" value="ECO:0007669"/>
    <property type="project" value="InterPro"/>
</dbReference>
<keyword evidence="10" id="KW-1185">Reference proteome</keyword>
<name>C0QQT3_PERMH</name>
<keyword evidence="7" id="KW-0732">Signal</keyword>
<dbReference type="PROSITE" id="PS51007">
    <property type="entry name" value="CYTC"/>
    <property type="match status" value="1"/>
</dbReference>
<evidence type="ECO:0000256" key="2">
    <source>
        <dbReference type="ARBA" id="ARBA00022617"/>
    </source>
</evidence>
<dbReference type="InterPro" id="IPR036909">
    <property type="entry name" value="Cyt_c-like_dom_sf"/>
</dbReference>
<keyword evidence="4" id="KW-0249">Electron transport</keyword>
<evidence type="ECO:0000259" key="8">
    <source>
        <dbReference type="PROSITE" id="PS51007"/>
    </source>
</evidence>
<evidence type="ECO:0000256" key="1">
    <source>
        <dbReference type="ARBA" id="ARBA00022448"/>
    </source>
</evidence>
<dbReference type="Pfam" id="PF00034">
    <property type="entry name" value="Cytochrom_C"/>
    <property type="match status" value="1"/>
</dbReference>
<keyword evidence="3 6" id="KW-0479">Metal-binding</keyword>
<gene>
    <name evidence="9" type="ordered locus">PERMA_1256</name>
</gene>
<dbReference type="PRINTS" id="PR00606">
    <property type="entry name" value="CYTCHROMECID"/>
</dbReference>
<accession>C0QQT3</accession>
<protein>
    <submittedName>
        <fullName evidence="9">CytoChrome c-552 (Cytochrome c552)</fullName>
    </submittedName>
</protein>
<evidence type="ECO:0000256" key="4">
    <source>
        <dbReference type="ARBA" id="ARBA00022982"/>
    </source>
</evidence>
<dbReference type="GO" id="GO:0020037">
    <property type="term" value="F:heme binding"/>
    <property type="evidence" value="ECO:0007669"/>
    <property type="project" value="InterPro"/>
</dbReference>
<dbReference type="InterPro" id="IPR009056">
    <property type="entry name" value="Cyt_c-like_dom"/>
</dbReference>
<dbReference type="EMBL" id="CP001230">
    <property type="protein sequence ID" value="ACO04298.1"/>
    <property type="molecule type" value="Genomic_DNA"/>
</dbReference>
<dbReference type="Gene3D" id="1.10.760.10">
    <property type="entry name" value="Cytochrome c-like domain"/>
    <property type="match status" value="1"/>
</dbReference>
<dbReference type="Proteomes" id="UP000001366">
    <property type="component" value="Chromosome"/>
</dbReference>
<evidence type="ECO:0000256" key="3">
    <source>
        <dbReference type="ARBA" id="ARBA00022723"/>
    </source>
</evidence>
<keyword evidence="2 6" id="KW-0349">Heme</keyword>
<dbReference type="RefSeq" id="WP_012676536.1">
    <property type="nucleotide sequence ID" value="NC_012440.1"/>
</dbReference>
<dbReference type="OrthoDB" id="9814063at2"/>
<dbReference type="eggNOG" id="COG4654">
    <property type="taxonomic scope" value="Bacteria"/>
</dbReference>
<evidence type="ECO:0000256" key="5">
    <source>
        <dbReference type="ARBA" id="ARBA00023004"/>
    </source>
</evidence>
<organism evidence="9 10">
    <name type="scientific">Persephonella marina (strain DSM 14350 / EX-H1)</name>
    <dbReference type="NCBI Taxonomy" id="123214"/>
    <lineage>
        <taxon>Bacteria</taxon>
        <taxon>Pseudomonadati</taxon>
        <taxon>Aquificota</taxon>
        <taxon>Aquificia</taxon>
        <taxon>Aquificales</taxon>
        <taxon>Hydrogenothermaceae</taxon>
        <taxon>Persephonella</taxon>
    </lineage>
</organism>
<feature type="binding site" description="covalent" evidence="6">
    <location>
        <position position="94"/>
    </location>
    <ligand>
        <name>heme c</name>
        <dbReference type="ChEBI" id="CHEBI:61717"/>
    </ligand>
</feature>
<evidence type="ECO:0000313" key="10">
    <source>
        <dbReference type="Proteomes" id="UP000001366"/>
    </source>
</evidence>
<dbReference type="STRING" id="123214.PERMA_1256"/>
<feature type="signal peptide" evidence="7">
    <location>
        <begin position="1"/>
        <end position="21"/>
    </location>
</feature>
<sequence length="116" mass="12960">MKKYLTAVLLGIGIISLPSLAGEDMKEFIKKKGCFACHDISRQKSGPPFKAVAKEYKGKPDAVKTLVTSITSGSMGKWQGLSKKYGFKVNMMYMPRQHVTKEEAEKIVKYILSLEK</sequence>
<evidence type="ECO:0000256" key="6">
    <source>
        <dbReference type="PIRSR" id="PIRSR602324-1"/>
    </source>
</evidence>
<evidence type="ECO:0000313" key="9">
    <source>
        <dbReference type="EMBL" id="ACO04298.1"/>
    </source>
</evidence>
<dbReference type="KEGG" id="pmx:PERMA_1256"/>
<dbReference type="InterPro" id="IPR002324">
    <property type="entry name" value="Cyt_c_ID"/>
</dbReference>
<dbReference type="HOGENOM" id="CLU_133112_1_1_0"/>
<feature type="binding site" description="covalent" evidence="6">
    <location>
        <position position="34"/>
    </location>
    <ligand>
        <name>heme c</name>
        <dbReference type="ChEBI" id="CHEBI:61717"/>
    </ligand>
</feature>
<proteinExistence type="predicted"/>
<dbReference type="GO" id="GO:0005506">
    <property type="term" value="F:iron ion binding"/>
    <property type="evidence" value="ECO:0007669"/>
    <property type="project" value="InterPro"/>
</dbReference>
<feature type="chain" id="PRO_5002902496" evidence="7">
    <location>
        <begin position="22"/>
        <end position="116"/>
    </location>
</feature>
<reference evidence="9 10" key="1">
    <citation type="journal article" date="2009" name="J. Bacteriol.">
        <title>Complete and draft genome sequences of six members of the Aquificales.</title>
        <authorList>
            <person name="Reysenbach A.L."/>
            <person name="Hamamura N."/>
            <person name="Podar M."/>
            <person name="Griffiths E."/>
            <person name="Ferreira S."/>
            <person name="Hochstein R."/>
            <person name="Heidelberg J."/>
            <person name="Johnson J."/>
            <person name="Mead D."/>
            <person name="Pohorille A."/>
            <person name="Sarmiento M."/>
            <person name="Schweighofer K."/>
            <person name="Seshadri R."/>
            <person name="Voytek M.A."/>
        </authorList>
    </citation>
    <scope>NUCLEOTIDE SEQUENCE [LARGE SCALE GENOMIC DNA]</scope>
    <source>
        <strain evidence="10">DSM 14350 / EX-H1</strain>
    </source>
</reference>
<dbReference type="SUPFAM" id="SSF46626">
    <property type="entry name" value="Cytochrome c"/>
    <property type="match status" value="1"/>
</dbReference>
<comment type="PTM">
    <text evidence="6">Binds 1 heme c group covalently per subunit.</text>
</comment>
<keyword evidence="1" id="KW-0813">Transport</keyword>
<feature type="binding site" description="axial binding residue" evidence="6">
    <location>
        <position position="38"/>
    </location>
    <ligand>
        <name>heme c</name>
        <dbReference type="ChEBI" id="CHEBI:61717"/>
    </ligand>
    <ligandPart>
        <name>Fe</name>
        <dbReference type="ChEBI" id="CHEBI:18248"/>
    </ligandPart>
</feature>
<dbReference type="PaxDb" id="123214-PERMA_1256"/>
<evidence type="ECO:0000256" key="7">
    <source>
        <dbReference type="SAM" id="SignalP"/>
    </source>
</evidence>
<keyword evidence="5 6" id="KW-0408">Iron</keyword>